<dbReference type="CDD" id="cd04869">
    <property type="entry name" value="ACT_GcvR_2"/>
    <property type="match status" value="1"/>
</dbReference>
<comment type="caution">
    <text evidence="3">The sequence shown here is derived from an EMBL/GenBank/DDBJ whole genome shotgun (WGS) entry which is preliminary data.</text>
</comment>
<dbReference type="PROSITE" id="PS51671">
    <property type="entry name" value="ACT"/>
    <property type="match status" value="1"/>
</dbReference>
<feature type="domain" description="ACT" evidence="2">
    <location>
        <begin position="88"/>
        <end position="167"/>
    </location>
</feature>
<dbReference type="RefSeq" id="WP_048898078.1">
    <property type="nucleotide sequence ID" value="NZ_AP024852.1"/>
</dbReference>
<proteinExistence type="predicted"/>
<reference evidence="3 4" key="1">
    <citation type="submission" date="2018-01" db="EMBL/GenBank/DDBJ databases">
        <title>Whole genome sequencing of Histamine producing bacteria.</title>
        <authorList>
            <person name="Butler K."/>
        </authorList>
    </citation>
    <scope>NUCLEOTIDE SEQUENCE [LARGE SCALE GENOMIC DNA]</scope>
    <source>
        <strain evidence="3 4">DSM 24669</strain>
    </source>
</reference>
<evidence type="ECO:0000313" key="4">
    <source>
        <dbReference type="Proteomes" id="UP000240481"/>
    </source>
</evidence>
<dbReference type="EMBL" id="PYLZ01000006">
    <property type="protein sequence ID" value="PSW24148.1"/>
    <property type="molecule type" value="Genomic_DNA"/>
</dbReference>
<keyword evidence="1" id="KW-0678">Repressor</keyword>
<evidence type="ECO:0000313" key="3">
    <source>
        <dbReference type="EMBL" id="PSW24148.1"/>
    </source>
</evidence>
<dbReference type="InterPro" id="IPR050990">
    <property type="entry name" value="UPF0237/GcvR_regulator"/>
</dbReference>
<name>A0A0J8VFE2_9GAMM</name>
<dbReference type="Proteomes" id="UP000240481">
    <property type="component" value="Unassembled WGS sequence"/>
</dbReference>
<dbReference type="AlphaFoldDB" id="A0A0J8VFE2"/>
<dbReference type="Pfam" id="PF13740">
    <property type="entry name" value="ACT_6"/>
    <property type="match status" value="1"/>
</dbReference>
<dbReference type="SUPFAM" id="SSF55021">
    <property type="entry name" value="ACT-like"/>
    <property type="match status" value="2"/>
</dbReference>
<organism evidence="3 4">
    <name type="scientific">Photobacterium swingsii</name>
    <dbReference type="NCBI Taxonomy" id="680026"/>
    <lineage>
        <taxon>Bacteria</taxon>
        <taxon>Pseudomonadati</taxon>
        <taxon>Pseudomonadota</taxon>
        <taxon>Gammaproteobacteria</taxon>
        <taxon>Vibrionales</taxon>
        <taxon>Vibrionaceae</taxon>
        <taxon>Photobacterium</taxon>
    </lineage>
</organism>
<comment type="subcellular location">
    <subcellularLocation>
        <location evidence="1">Cytoplasm</location>
    </subcellularLocation>
</comment>
<dbReference type="GO" id="GO:0006355">
    <property type="term" value="P:regulation of DNA-templated transcription"/>
    <property type="evidence" value="ECO:0007669"/>
    <property type="project" value="UniProtKB-UniRule"/>
</dbReference>
<evidence type="ECO:0000259" key="2">
    <source>
        <dbReference type="PROSITE" id="PS51671"/>
    </source>
</evidence>
<dbReference type="InterPro" id="IPR045865">
    <property type="entry name" value="ACT-like_dom_sf"/>
</dbReference>
<evidence type="ECO:0000256" key="1">
    <source>
        <dbReference type="PIRNR" id="PIRNR028103"/>
    </source>
</evidence>
<dbReference type="InterPro" id="IPR016867">
    <property type="entry name" value="GcvR"/>
</dbReference>
<keyword evidence="4" id="KW-1185">Reference proteome</keyword>
<dbReference type="PANTHER" id="PTHR34875:SF6">
    <property type="entry name" value="UPF0237 PROTEIN MJ1558"/>
    <property type="match status" value="1"/>
</dbReference>
<dbReference type="STRING" id="680026.AB733_06815"/>
<dbReference type="PANTHER" id="PTHR34875">
    <property type="entry name" value="UPF0237 PROTEIN MJ1558"/>
    <property type="match status" value="1"/>
</dbReference>
<protein>
    <recommendedName>
        <fullName evidence="1">Glycine cleavage system transcriptional repressor</fullName>
    </recommendedName>
</protein>
<dbReference type="PIRSF" id="PIRSF028103">
    <property type="entry name" value="GcvR"/>
    <property type="match status" value="1"/>
</dbReference>
<gene>
    <name evidence="3" type="ORF">C9I94_12460</name>
</gene>
<keyword evidence="1" id="KW-0804">Transcription</keyword>
<dbReference type="InterPro" id="IPR002912">
    <property type="entry name" value="ACT_dom"/>
</dbReference>
<dbReference type="GO" id="GO:0005737">
    <property type="term" value="C:cytoplasm"/>
    <property type="evidence" value="ECO:0007669"/>
    <property type="project" value="UniProtKB-SubCell"/>
</dbReference>
<dbReference type="OrthoDB" id="12860at2"/>
<dbReference type="Pfam" id="PF01842">
    <property type="entry name" value="ACT"/>
    <property type="match status" value="1"/>
</dbReference>
<sequence length="171" mass="18726">MKHLVITVIGKDRPGLVEQLSDAVYSNHGNWLSSSLSKLAGQFAGILHIEVASQHVAILRSALSQIDALQIQIVEEQNETHPVAQLHHCCVTANDRPGIIKDVTTLLSQLGVNIDKLATETQSAPNWGYPIFTAHFDLELPATLELDTVQQELENLADDLTVDFDENLIAS</sequence>
<keyword evidence="1" id="KW-0963">Cytoplasm</keyword>
<dbReference type="Gene3D" id="3.30.70.260">
    <property type="match status" value="2"/>
</dbReference>
<accession>A0A0J8VFE2</accession>